<dbReference type="CDD" id="cd00077">
    <property type="entry name" value="HDc"/>
    <property type="match status" value="1"/>
</dbReference>
<protein>
    <submittedName>
        <fullName evidence="2">HD superfamily phosphohydrolase</fullName>
    </submittedName>
</protein>
<organism evidence="2 3">
    <name type="scientific">Mycoplasmoides fastidiosum</name>
    <dbReference type="NCBI Taxonomy" id="92758"/>
    <lineage>
        <taxon>Bacteria</taxon>
        <taxon>Bacillati</taxon>
        <taxon>Mycoplasmatota</taxon>
        <taxon>Mycoplasmoidales</taxon>
        <taxon>Mycoplasmoidaceae</taxon>
        <taxon>Mycoplasmoides</taxon>
    </lineage>
</organism>
<dbReference type="EMBL" id="JAUSWO010000001">
    <property type="protein sequence ID" value="MDQ0513575.1"/>
    <property type="molecule type" value="Genomic_DNA"/>
</dbReference>
<dbReference type="InterPro" id="IPR050135">
    <property type="entry name" value="dGTPase-like"/>
</dbReference>
<dbReference type="Pfam" id="PF01966">
    <property type="entry name" value="HD"/>
    <property type="match status" value="1"/>
</dbReference>
<dbReference type="RefSeq" id="WP_256547728.1">
    <property type="nucleotide sequence ID" value="NZ_CP101809.1"/>
</dbReference>
<reference evidence="2" key="1">
    <citation type="submission" date="2023-07" db="EMBL/GenBank/DDBJ databases">
        <title>Genomic Encyclopedia of Type Strains, Phase IV (KMG-IV): sequencing the most valuable type-strain genomes for metagenomic binning, comparative biology and taxonomic classification.</title>
        <authorList>
            <person name="Goeker M."/>
        </authorList>
    </citation>
    <scope>NUCLEOTIDE SEQUENCE [LARGE SCALE GENOMIC DNA]</scope>
    <source>
        <strain evidence="2">DSM 21204</strain>
    </source>
</reference>
<evidence type="ECO:0000259" key="1">
    <source>
        <dbReference type="SMART" id="SM00471"/>
    </source>
</evidence>
<dbReference type="SUPFAM" id="SSF109604">
    <property type="entry name" value="HD-domain/PDEase-like"/>
    <property type="match status" value="1"/>
</dbReference>
<dbReference type="Proteomes" id="UP001240643">
    <property type="component" value="Unassembled WGS sequence"/>
</dbReference>
<keyword evidence="3" id="KW-1185">Reference proteome</keyword>
<dbReference type="PANTHER" id="PTHR11373:SF4">
    <property type="entry name" value="DEOXYNUCLEOSIDE TRIPHOSPHATE TRIPHOSPHOHYDROLASE SAMHD1"/>
    <property type="match status" value="1"/>
</dbReference>
<comment type="caution">
    <text evidence="2">The sequence shown here is derived from an EMBL/GenBank/DDBJ whole genome shotgun (WGS) entry which is preliminary data.</text>
</comment>
<proteinExistence type="predicted"/>
<dbReference type="InterPro" id="IPR003607">
    <property type="entry name" value="HD/PDEase_dom"/>
</dbReference>
<name>A0ABU0LY23_9BACT</name>
<dbReference type="SMART" id="SM00471">
    <property type="entry name" value="HDc"/>
    <property type="match status" value="1"/>
</dbReference>
<accession>A0ABU0LY23</accession>
<dbReference type="PANTHER" id="PTHR11373">
    <property type="entry name" value="DEOXYNUCLEOSIDE TRIPHOSPHATE TRIPHOSPHOHYDROLASE"/>
    <property type="match status" value="1"/>
</dbReference>
<gene>
    <name evidence="2" type="ORF">J2Z62_000013</name>
</gene>
<evidence type="ECO:0000313" key="3">
    <source>
        <dbReference type="Proteomes" id="UP001240643"/>
    </source>
</evidence>
<sequence length="494" mass="57977">MNSPHKTKPWYSRFHLEIKEKKKSYFIKDPIHNEINFDRSRRWLYQLVNTPEMQRLSKILQLSLSYNNFPTATHTRLSHCLGVYQVAANFIDEWIRKGCLQPDKDRVAINVALAAALLHDVGHGPHSHAFEEYMHFSHEAYATQILSSPETRVHQILVNQALKDKIDPLYYVQKVAQIITKQNKAPELNWVQDLISSQIDADRLDYLLRDSHFSGLSYGSRNIHLLIKWSVIVRAEQLDLINYPAQAKYVNKIAFYDKANHLITNFLINRYTMYAELYANIYSVTYELLIGKIIDYFRQNYHQIRQDPQLQTYHFLYDLIQPYLQPETAKQFDYAKFIKLTDQSFDLILESFCEAADPVLASLANLLKGNISLTQHQFLALSLEEYQQLQTSFQILQTQNPEITYTDQLILPQHQQQWRPVIYDKENPILNYNNETSQVVAYDSFLDQTPLDLEKLLTFNPTSKKYTVIVIQKKLWSKIQAINKKEANPLWPNT</sequence>
<dbReference type="InterPro" id="IPR006674">
    <property type="entry name" value="HD_domain"/>
</dbReference>
<evidence type="ECO:0000313" key="2">
    <source>
        <dbReference type="EMBL" id="MDQ0513575.1"/>
    </source>
</evidence>
<dbReference type="Gene3D" id="1.10.3210.10">
    <property type="entry name" value="Hypothetical protein af1432"/>
    <property type="match status" value="1"/>
</dbReference>
<feature type="domain" description="HD/PDEase" evidence="1">
    <location>
        <begin position="72"/>
        <end position="216"/>
    </location>
</feature>